<protein>
    <recommendedName>
        <fullName evidence="4">MalT-like TPR region domain-containing protein</fullName>
    </recommendedName>
</protein>
<proteinExistence type="predicted"/>
<comment type="caution">
    <text evidence="2">The sequence shown here is derived from an EMBL/GenBank/DDBJ whole genome shotgun (WGS) entry which is preliminary data.</text>
</comment>
<dbReference type="RefSeq" id="WP_126757873.1">
    <property type="nucleotide sequence ID" value="NZ_PIPQ01000006.1"/>
</dbReference>
<reference evidence="2 3" key="1">
    <citation type="journal article" date="2011" name="Front. Microbiol.">
        <title>Genomic signatures of strain selection and enhancement in Bacillus atrophaeus var. globigii, a historical biowarfare simulant.</title>
        <authorList>
            <person name="Gibbons H.S."/>
            <person name="Broomall S.M."/>
            <person name="McNew L.A."/>
            <person name="Daligault H."/>
            <person name="Chapman C."/>
            <person name="Bruce D."/>
            <person name="Karavis M."/>
            <person name="Krepps M."/>
            <person name="McGregor P.A."/>
            <person name="Hong C."/>
            <person name="Park K.H."/>
            <person name="Akmal A."/>
            <person name="Feldman A."/>
            <person name="Lin J.S."/>
            <person name="Chang W.E."/>
            <person name="Higgs B.W."/>
            <person name="Demirev P."/>
            <person name="Lindquist J."/>
            <person name="Liem A."/>
            <person name="Fochler E."/>
            <person name="Read T.D."/>
            <person name="Tapia R."/>
            <person name="Johnson S."/>
            <person name="Bishop-Lilly K.A."/>
            <person name="Detter C."/>
            <person name="Han C."/>
            <person name="Sozhamannan S."/>
            <person name="Rosenzweig C.N."/>
            <person name="Skowronski E.W."/>
        </authorList>
    </citation>
    <scope>NUCLEOTIDE SEQUENCE [LARGE SCALE GENOMIC DNA]</scope>
    <source>
        <strain evidence="2 3">AIT1</strain>
    </source>
</reference>
<evidence type="ECO:0008006" key="4">
    <source>
        <dbReference type="Google" id="ProtNLM"/>
    </source>
</evidence>
<dbReference type="AlphaFoldDB" id="A0A432X034"/>
<sequence>MNRHWKLAGVFVLSLAYTATAVGCSKTPPPPYASEQSNMLLEQGVQAHQQGRYSEAMYLFEQASAHYRSIDNQAALALTLLNFAETAYLVGARERAYRVAHDAADLAKAKEELNLYWRAKLLLARIQFEEDNAPHALEYVEEFLTLYDNTSPLYLNALILRADIAFQQDANNTLWLEQVQSMPTSNPLYQARVLRLNALYHVAHSPHLAEHELNAAHNIYRRLTFRPGIASTLTQLSELYATQARYDEAKQVGLRALHVRAWLKDDHGARQLLLHLASVSDLQGKQDWAEQARQLAWQLRIEPSQIRNPNFLDALDKI</sequence>
<dbReference type="EMBL" id="PIPQ01000006">
    <property type="protein sequence ID" value="RUO39373.1"/>
    <property type="molecule type" value="Genomic_DNA"/>
</dbReference>
<keyword evidence="1" id="KW-0732">Signal</keyword>
<dbReference type="Proteomes" id="UP000286976">
    <property type="component" value="Unassembled WGS sequence"/>
</dbReference>
<organism evidence="2 3">
    <name type="scientific">Aliidiomarina taiwanensis</name>
    <dbReference type="NCBI Taxonomy" id="946228"/>
    <lineage>
        <taxon>Bacteria</taxon>
        <taxon>Pseudomonadati</taxon>
        <taxon>Pseudomonadota</taxon>
        <taxon>Gammaproteobacteria</taxon>
        <taxon>Alteromonadales</taxon>
        <taxon>Idiomarinaceae</taxon>
        <taxon>Aliidiomarina</taxon>
    </lineage>
</organism>
<dbReference type="OrthoDB" id="582340at2"/>
<evidence type="ECO:0000313" key="3">
    <source>
        <dbReference type="Proteomes" id="UP000286976"/>
    </source>
</evidence>
<evidence type="ECO:0000313" key="2">
    <source>
        <dbReference type="EMBL" id="RUO39373.1"/>
    </source>
</evidence>
<dbReference type="InterPro" id="IPR011990">
    <property type="entry name" value="TPR-like_helical_dom_sf"/>
</dbReference>
<dbReference type="PROSITE" id="PS51257">
    <property type="entry name" value="PROKAR_LIPOPROTEIN"/>
    <property type="match status" value="1"/>
</dbReference>
<keyword evidence="3" id="KW-1185">Reference proteome</keyword>
<feature type="signal peptide" evidence="1">
    <location>
        <begin position="1"/>
        <end position="21"/>
    </location>
</feature>
<accession>A0A432X034</accession>
<evidence type="ECO:0000256" key="1">
    <source>
        <dbReference type="SAM" id="SignalP"/>
    </source>
</evidence>
<dbReference type="SUPFAM" id="SSF48452">
    <property type="entry name" value="TPR-like"/>
    <property type="match status" value="2"/>
</dbReference>
<feature type="chain" id="PRO_5019114492" description="MalT-like TPR region domain-containing protein" evidence="1">
    <location>
        <begin position="22"/>
        <end position="318"/>
    </location>
</feature>
<name>A0A432X034_9GAMM</name>
<gene>
    <name evidence="2" type="ORF">CWE15_09630</name>
</gene>
<dbReference type="Gene3D" id="1.25.40.10">
    <property type="entry name" value="Tetratricopeptide repeat domain"/>
    <property type="match status" value="2"/>
</dbReference>